<feature type="region of interest" description="Disordered" evidence="2">
    <location>
        <begin position="82"/>
        <end position="111"/>
    </location>
</feature>
<dbReference type="AlphaFoldDB" id="A0A7C9MAN4"/>
<dbReference type="EMBL" id="WQLB01000029">
    <property type="protein sequence ID" value="MVN88503.1"/>
    <property type="molecule type" value="Genomic_DNA"/>
</dbReference>
<comment type="caution">
    <text evidence="3">The sequence shown here is derived from an EMBL/GenBank/DDBJ whole genome shotgun (WGS) entry which is preliminary data.</text>
</comment>
<sequence length="244" mass="27428">MSERPDRREAAATRLRGRHALSAHDGQPRPAVAVVLIGLASTAAILGLHRLDLLSGRLDTLVAGLLLTPVWIMWRVRRLAPSSDTTPPVRLPRRVRRRRGLPRDQGTLAPADPAEYWRQKRARQEQDRQALEARARQLAARYAPCPWRQWHAPAPLDELMEVPGRPGHYGVPHARDLWSWVDGDWQPLAEEAGGILSPPERGALVRVYGARFDWDERHAPVHWVEIGADGVLFPAGDARPDEDH</sequence>
<keyword evidence="4" id="KW-1185">Reference proteome</keyword>
<evidence type="ECO:0000256" key="2">
    <source>
        <dbReference type="SAM" id="MobiDB-lite"/>
    </source>
</evidence>
<keyword evidence="1" id="KW-0175">Coiled coil</keyword>
<feature type="compositionally biased region" description="Basic residues" evidence="2">
    <location>
        <begin position="91"/>
        <end position="100"/>
    </location>
</feature>
<accession>A0A7C9MAN4</accession>
<gene>
    <name evidence="3" type="ORF">GO986_17315</name>
</gene>
<feature type="coiled-coil region" evidence="1">
    <location>
        <begin position="114"/>
        <end position="141"/>
    </location>
</feature>
<evidence type="ECO:0000313" key="4">
    <source>
        <dbReference type="Proteomes" id="UP000483286"/>
    </source>
</evidence>
<evidence type="ECO:0000256" key="1">
    <source>
        <dbReference type="SAM" id="Coils"/>
    </source>
</evidence>
<reference evidence="3 4" key="1">
    <citation type="submission" date="2019-12" db="EMBL/GenBank/DDBJ databases">
        <title>Deinococcus sp. HMF7620 Genome sequencing and assembly.</title>
        <authorList>
            <person name="Kang H."/>
            <person name="Kim H."/>
            <person name="Joh K."/>
        </authorList>
    </citation>
    <scope>NUCLEOTIDE SEQUENCE [LARGE SCALE GENOMIC DNA]</scope>
    <source>
        <strain evidence="3 4">HMF7620</strain>
    </source>
</reference>
<evidence type="ECO:0000313" key="3">
    <source>
        <dbReference type="EMBL" id="MVN88503.1"/>
    </source>
</evidence>
<dbReference type="RefSeq" id="WP_157460563.1">
    <property type="nucleotide sequence ID" value="NZ_WQLB01000029.1"/>
</dbReference>
<proteinExistence type="predicted"/>
<protein>
    <submittedName>
        <fullName evidence="3">Uncharacterized protein</fullName>
    </submittedName>
</protein>
<name>A0A7C9MAN4_9DEIO</name>
<dbReference type="Proteomes" id="UP000483286">
    <property type="component" value="Unassembled WGS sequence"/>
</dbReference>
<organism evidence="3 4">
    <name type="scientific">Deinococcus arboris</name>
    <dbReference type="NCBI Taxonomy" id="2682977"/>
    <lineage>
        <taxon>Bacteria</taxon>
        <taxon>Thermotogati</taxon>
        <taxon>Deinococcota</taxon>
        <taxon>Deinococci</taxon>
        <taxon>Deinococcales</taxon>
        <taxon>Deinococcaceae</taxon>
        <taxon>Deinococcus</taxon>
    </lineage>
</organism>